<comment type="caution">
    <text evidence="1">The sequence shown here is derived from an EMBL/GenBank/DDBJ whole genome shotgun (WGS) entry which is preliminary data.</text>
</comment>
<dbReference type="SUPFAM" id="SSF51182">
    <property type="entry name" value="RmlC-like cupins"/>
    <property type="match status" value="1"/>
</dbReference>
<proteinExistence type="predicted"/>
<dbReference type="Proteomes" id="UP001497392">
    <property type="component" value="Unassembled WGS sequence"/>
</dbReference>
<accession>A0ABP1FJL9</accession>
<reference evidence="1 2" key="1">
    <citation type="submission" date="2024-06" db="EMBL/GenBank/DDBJ databases">
        <authorList>
            <person name="Kraege A."/>
            <person name="Thomma B."/>
        </authorList>
    </citation>
    <scope>NUCLEOTIDE SEQUENCE [LARGE SCALE GENOMIC DNA]</scope>
</reference>
<name>A0ABP1FJL9_9CHLO</name>
<evidence type="ECO:0000313" key="1">
    <source>
        <dbReference type="EMBL" id="CAL5220164.1"/>
    </source>
</evidence>
<dbReference type="PANTHER" id="PTHR35721">
    <property type="entry name" value="UREIDOGLYCOLATE HYDROLASE"/>
    <property type="match status" value="1"/>
</dbReference>
<dbReference type="InterPro" id="IPR011051">
    <property type="entry name" value="RmlC_Cupin_sf"/>
</dbReference>
<gene>
    <name evidence="1" type="primary">g2130</name>
    <name evidence="1" type="ORF">VP750_LOCUS1823</name>
</gene>
<dbReference type="Gene3D" id="2.60.120.480">
    <property type="entry name" value="Ureidoglycolate hydrolase"/>
    <property type="match status" value="1"/>
</dbReference>
<dbReference type="InterPro" id="IPR024060">
    <property type="entry name" value="Ureidoglycolate_lyase_dom_sf"/>
</dbReference>
<evidence type="ECO:0000313" key="2">
    <source>
        <dbReference type="Proteomes" id="UP001497392"/>
    </source>
</evidence>
<keyword evidence="2" id="KW-1185">Reference proteome</keyword>
<dbReference type="PANTHER" id="PTHR35721:SF1">
    <property type="entry name" value="UREIDOGLYCOLATE HYDROLASE"/>
    <property type="match status" value="1"/>
</dbReference>
<dbReference type="EMBL" id="CAXHTA020000003">
    <property type="protein sequence ID" value="CAL5220164.1"/>
    <property type="molecule type" value="Genomic_DNA"/>
</dbReference>
<sequence>MTEFVCPCQLSGPVDDGKQYDSQDAQLILDKGTPRFYIMRLPGRGLAFDRITYHGSVTQCLGGLGEQPWYMAVAKPTASLEAWPQLSDLQAFRIPPGFFIKLHEATWHAGPFFSDRQHMDFYNLELADTNVVDHHTHVYDIKIMIEA</sequence>
<protein>
    <submittedName>
        <fullName evidence="1">G2130 protein</fullName>
    </submittedName>
</protein>
<organism evidence="1 2">
    <name type="scientific">Coccomyxa viridis</name>
    <dbReference type="NCBI Taxonomy" id="1274662"/>
    <lineage>
        <taxon>Eukaryota</taxon>
        <taxon>Viridiplantae</taxon>
        <taxon>Chlorophyta</taxon>
        <taxon>core chlorophytes</taxon>
        <taxon>Trebouxiophyceae</taxon>
        <taxon>Trebouxiophyceae incertae sedis</taxon>
        <taxon>Coccomyxaceae</taxon>
        <taxon>Coccomyxa</taxon>
    </lineage>
</organism>